<dbReference type="Pfam" id="PF00578">
    <property type="entry name" value="AhpC-TSA"/>
    <property type="match status" value="1"/>
</dbReference>
<dbReference type="GO" id="GO:0016209">
    <property type="term" value="F:antioxidant activity"/>
    <property type="evidence" value="ECO:0007669"/>
    <property type="project" value="InterPro"/>
</dbReference>
<keyword evidence="1" id="KW-1015">Disulfide bond</keyword>
<evidence type="ECO:0000313" key="4">
    <source>
        <dbReference type="Proteomes" id="UP000279911"/>
    </source>
</evidence>
<gene>
    <name evidence="3" type="ORF">EJA10_02730</name>
</gene>
<accession>A0A3R9FLA4</accession>
<evidence type="ECO:0000256" key="1">
    <source>
        <dbReference type="ARBA" id="ARBA00023157"/>
    </source>
</evidence>
<dbReference type="Proteomes" id="UP000279911">
    <property type="component" value="Unassembled WGS sequence"/>
</dbReference>
<evidence type="ECO:0000313" key="3">
    <source>
        <dbReference type="EMBL" id="RSD29042.1"/>
    </source>
</evidence>
<dbReference type="InterPro" id="IPR036249">
    <property type="entry name" value="Thioredoxin-like_sf"/>
</dbReference>
<comment type="caution">
    <text evidence="3">The sequence shown here is derived from an EMBL/GenBank/DDBJ whole genome shotgun (WGS) entry which is preliminary data.</text>
</comment>
<sequence length="108" mass="11898">MVELQNKKELFSQFPGNVYAVSASSVDEHKAMKEELGLEYPVISDKNLKLIRKVELLDPEAPISVRGFAVLDKDGKVLHSQQIDTFGLEAEGIIPYAADIANGKQPSQ</sequence>
<dbReference type="GO" id="GO:0016491">
    <property type="term" value="F:oxidoreductase activity"/>
    <property type="evidence" value="ECO:0007669"/>
    <property type="project" value="InterPro"/>
</dbReference>
<organism evidence="3 4">
    <name type="scientific">Mesobacillus subterraneus</name>
    <dbReference type="NCBI Taxonomy" id="285983"/>
    <lineage>
        <taxon>Bacteria</taxon>
        <taxon>Bacillati</taxon>
        <taxon>Bacillota</taxon>
        <taxon>Bacilli</taxon>
        <taxon>Bacillales</taxon>
        <taxon>Bacillaceae</taxon>
        <taxon>Mesobacillus</taxon>
    </lineage>
</organism>
<protein>
    <submittedName>
        <fullName evidence="3">Redoxin domain-containing protein</fullName>
    </submittedName>
</protein>
<dbReference type="EMBL" id="RSFW01000003">
    <property type="protein sequence ID" value="RSD29042.1"/>
    <property type="molecule type" value="Genomic_DNA"/>
</dbReference>
<name>A0A3R9FLA4_9BACI</name>
<evidence type="ECO:0000259" key="2">
    <source>
        <dbReference type="Pfam" id="PF00578"/>
    </source>
</evidence>
<dbReference type="AlphaFoldDB" id="A0A3R9FLA4"/>
<dbReference type="OrthoDB" id="2870820at2"/>
<dbReference type="InterPro" id="IPR000866">
    <property type="entry name" value="AhpC/TSA"/>
</dbReference>
<dbReference type="Gene3D" id="3.40.30.10">
    <property type="entry name" value="Glutaredoxin"/>
    <property type="match status" value="1"/>
</dbReference>
<dbReference type="SUPFAM" id="SSF52833">
    <property type="entry name" value="Thioredoxin-like"/>
    <property type="match status" value="1"/>
</dbReference>
<reference evidence="4" key="1">
    <citation type="submission" date="2018-12" db="EMBL/GenBank/DDBJ databases">
        <title>Bacillus chawlae sp. nov., Bacillus glennii sp. nov., and Bacillus saganii sp. nov. Isolated from the Vehicle Assembly Building at Kennedy Space Center where the Viking Spacecraft were Assembled.</title>
        <authorList>
            <person name="Seuylemezian A."/>
            <person name="Vaishampayan P."/>
        </authorList>
    </citation>
    <scope>NUCLEOTIDE SEQUENCE [LARGE SCALE GENOMIC DNA]</scope>
    <source>
        <strain evidence="4">DSM 13966</strain>
    </source>
</reference>
<proteinExistence type="predicted"/>
<feature type="domain" description="Alkyl hydroperoxide reductase subunit C/ Thiol specific antioxidant" evidence="2">
    <location>
        <begin position="2"/>
        <end position="79"/>
    </location>
</feature>